<dbReference type="PANTHER" id="PTHR11409">
    <property type="entry name" value="ADENOSINE DEAMINASE"/>
    <property type="match status" value="1"/>
</dbReference>
<dbReference type="Gene3D" id="3.20.20.140">
    <property type="entry name" value="Metal-dependent hydrolases"/>
    <property type="match status" value="1"/>
</dbReference>
<feature type="region of interest" description="Disordered" evidence="7">
    <location>
        <begin position="380"/>
        <end position="445"/>
    </location>
</feature>
<dbReference type="RefSeq" id="WP_207119033.1">
    <property type="nucleotide sequence ID" value="NZ_JAFLEQ010000008.1"/>
</dbReference>
<dbReference type="GO" id="GO:0005829">
    <property type="term" value="C:cytosol"/>
    <property type="evidence" value="ECO:0007669"/>
    <property type="project" value="TreeGrafter"/>
</dbReference>
<dbReference type="GO" id="GO:0004000">
    <property type="term" value="F:adenosine deaminase activity"/>
    <property type="evidence" value="ECO:0007669"/>
    <property type="project" value="TreeGrafter"/>
</dbReference>
<dbReference type="NCBIfam" id="NF006847">
    <property type="entry name" value="PRK09358.1-2"/>
    <property type="match status" value="1"/>
</dbReference>
<evidence type="ECO:0000259" key="8">
    <source>
        <dbReference type="Pfam" id="PF00962"/>
    </source>
</evidence>
<accession>A0A939DZH1</accession>
<evidence type="ECO:0000256" key="2">
    <source>
        <dbReference type="ARBA" id="ARBA00006676"/>
    </source>
</evidence>
<sequence>MDLFAPDVTPTTPADRAVVAALPKVVLHDHLDGGLRPATLVELAAECGYTGLPSTTPDLLAEKIARAADSGSLDDYLKCFAHTTAVMQTRAALARVAREAVEDLAADNVVYAELRFAPGLHTGGGLDCEQVVEAVAEGIRRGEDTAAAAGRSITARIIVCGMRQDTAGTARAAELVAQMMRGHRPGGPANGYVAGFDLAGPEEGFPPAGHSAALAGLADQLIPVTIHAGEAAGIDSVAGAVKAGALRLGHAVALDGDFTADDTGIVPGPVACWIRDRNIALEMCPSSNLHTGAVADIADHPLSLYDEMGFTVTVNTDNRLVSSTTMTDEMMVLVDSAGYGLENLAQLTVNAINAAFVPAPLKNTIRDRLIIPAWQEAIDRAGTPPADSDPAGGTKPTATGGSTRLEPAGLKGIDPFLLEEMGITPRDLGWETQSDPGPGQRPDPA</sequence>
<dbReference type="EMBL" id="JAFLEQ010000008">
    <property type="protein sequence ID" value="MBN9644110.1"/>
    <property type="molecule type" value="Genomic_DNA"/>
</dbReference>
<keyword evidence="4" id="KW-0479">Metal-binding</keyword>
<dbReference type="Pfam" id="PF00962">
    <property type="entry name" value="A_deaminase"/>
    <property type="match status" value="1"/>
</dbReference>
<feature type="domain" description="Adenosine deaminase" evidence="8">
    <location>
        <begin position="23"/>
        <end position="369"/>
    </location>
</feature>
<keyword evidence="10" id="KW-1185">Reference proteome</keyword>
<comment type="cofactor">
    <cofactor evidence="1">
        <name>Zn(2+)</name>
        <dbReference type="ChEBI" id="CHEBI:29105"/>
    </cofactor>
</comment>
<dbReference type="AlphaFoldDB" id="A0A939DZH1"/>
<organism evidence="9 10">
    <name type="scientific">Corynebacterium mendelii</name>
    <dbReference type="NCBI Taxonomy" id="2765362"/>
    <lineage>
        <taxon>Bacteria</taxon>
        <taxon>Bacillati</taxon>
        <taxon>Actinomycetota</taxon>
        <taxon>Actinomycetes</taxon>
        <taxon>Mycobacteriales</taxon>
        <taxon>Corynebacteriaceae</taxon>
        <taxon>Corynebacterium</taxon>
    </lineage>
</organism>
<reference evidence="9" key="1">
    <citation type="submission" date="2021-03" db="EMBL/GenBank/DDBJ databases">
        <authorList>
            <person name="Sun Q."/>
        </authorList>
    </citation>
    <scope>NUCLEOTIDE SEQUENCE</scope>
    <source>
        <strain evidence="9">CCM 8862</strain>
    </source>
</reference>
<dbReference type="PANTHER" id="PTHR11409:SF43">
    <property type="entry name" value="ADENOSINE DEAMINASE"/>
    <property type="match status" value="1"/>
</dbReference>
<dbReference type="GO" id="GO:0006154">
    <property type="term" value="P:adenosine catabolic process"/>
    <property type="evidence" value="ECO:0007669"/>
    <property type="project" value="TreeGrafter"/>
</dbReference>
<evidence type="ECO:0000313" key="10">
    <source>
        <dbReference type="Proteomes" id="UP000664332"/>
    </source>
</evidence>
<evidence type="ECO:0000256" key="7">
    <source>
        <dbReference type="SAM" id="MobiDB-lite"/>
    </source>
</evidence>
<dbReference type="Proteomes" id="UP000664332">
    <property type="component" value="Unassembled WGS sequence"/>
</dbReference>
<dbReference type="SUPFAM" id="SSF51556">
    <property type="entry name" value="Metallo-dependent hydrolases"/>
    <property type="match status" value="1"/>
</dbReference>
<protein>
    <recommendedName>
        <fullName evidence="3">adenosine deaminase</fullName>
        <ecNumber evidence="3">3.5.4.4</ecNumber>
    </recommendedName>
</protein>
<proteinExistence type="inferred from homology"/>
<dbReference type="GO" id="GO:0043103">
    <property type="term" value="P:hypoxanthine salvage"/>
    <property type="evidence" value="ECO:0007669"/>
    <property type="project" value="TreeGrafter"/>
</dbReference>
<evidence type="ECO:0000313" key="9">
    <source>
        <dbReference type="EMBL" id="MBN9644110.1"/>
    </source>
</evidence>
<dbReference type="EC" id="3.5.4.4" evidence="3"/>
<name>A0A939DZH1_9CORY</name>
<keyword evidence="5 9" id="KW-0378">Hydrolase</keyword>
<gene>
    <name evidence="9" type="ORF">JZY06_05680</name>
</gene>
<comment type="similarity">
    <text evidence="2">Belongs to the metallo-dependent hydrolases superfamily. Adenosine and AMP deaminases family.</text>
</comment>
<evidence type="ECO:0000256" key="5">
    <source>
        <dbReference type="ARBA" id="ARBA00022801"/>
    </source>
</evidence>
<feature type="compositionally biased region" description="Low complexity" evidence="7">
    <location>
        <begin position="390"/>
        <end position="403"/>
    </location>
</feature>
<dbReference type="InterPro" id="IPR001365">
    <property type="entry name" value="A_deaminase_dom"/>
</dbReference>
<evidence type="ECO:0000256" key="3">
    <source>
        <dbReference type="ARBA" id="ARBA00012784"/>
    </source>
</evidence>
<dbReference type="InterPro" id="IPR032466">
    <property type="entry name" value="Metal_Hydrolase"/>
</dbReference>
<evidence type="ECO:0000256" key="1">
    <source>
        <dbReference type="ARBA" id="ARBA00001947"/>
    </source>
</evidence>
<comment type="caution">
    <text evidence="9">The sequence shown here is derived from an EMBL/GenBank/DDBJ whole genome shotgun (WGS) entry which is preliminary data.</text>
</comment>
<keyword evidence="6" id="KW-0862">Zinc</keyword>
<evidence type="ECO:0000256" key="4">
    <source>
        <dbReference type="ARBA" id="ARBA00022723"/>
    </source>
</evidence>
<dbReference type="GO" id="GO:0046872">
    <property type="term" value="F:metal ion binding"/>
    <property type="evidence" value="ECO:0007669"/>
    <property type="project" value="UniProtKB-KW"/>
</dbReference>
<dbReference type="GO" id="GO:0046103">
    <property type="term" value="P:inosine biosynthetic process"/>
    <property type="evidence" value="ECO:0007669"/>
    <property type="project" value="TreeGrafter"/>
</dbReference>
<dbReference type="InterPro" id="IPR006330">
    <property type="entry name" value="Ado/ade_deaminase"/>
</dbReference>
<evidence type="ECO:0000256" key="6">
    <source>
        <dbReference type="ARBA" id="ARBA00022833"/>
    </source>
</evidence>